<dbReference type="Proteomes" id="UP000813463">
    <property type="component" value="Chromosome 5"/>
</dbReference>
<dbReference type="Pfam" id="PF20431">
    <property type="entry name" value="E_motif"/>
    <property type="match status" value="1"/>
</dbReference>
<dbReference type="NCBIfam" id="TIGR00756">
    <property type="entry name" value="PPR"/>
    <property type="match status" value="6"/>
</dbReference>
<dbReference type="InterPro" id="IPR046848">
    <property type="entry name" value="E_motif"/>
</dbReference>
<proteinExistence type="inferred from homology"/>
<dbReference type="PANTHER" id="PTHR47926:SF436">
    <property type="entry name" value="PENTATRICOPEPTIDE REPEAT-CONTAINING PROTEIN ELI1, CHLOROPLASTIC-LIKE ISOFORM X2"/>
    <property type="match status" value="1"/>
</dbReference>
<evidence type="ECO:0000256" key="2">
    <source>
        <dbReference type="ARBA" id="ARBA00022737"/>
    </source>
</evidence>
<dbReference type="Pfam" id="PF01535">
    <property type="entry name" value="PPR"/>
    <property type="match status" value="2"/>
</dbReference>
<keyword evidence="2" id="KW-0677">Repeat</keyword>
<feature type="repeat" description="PPR" evidence="3">
    <location>
        <begin position="73"/>
        <end position="107"/>
    </location>
</feature>
<feature type="repeat" description="PPR" evidence="3">
    <location>
        <begin position="175"/>
        <end position="209"/>
    </location>
</feature>
<evidence type="ECO:0000313" key="5">
    <source>
        <dbReference type="RefSeq" id="XP_021866189.1"/>
    </source>
</evidence>
<dbReference type="GO" id="GO:0003729">
    <property type="term" value="F:mRNA binding"/>
    <property type="evidence" value="ECO:0007669"/>
    <property type="project" value="UniProtKB-ARBA"/>
</dbReference>
<dbReference type="Gene3D" id="1.25.40.10">
    <property type="entry name" value="Tetratricopeptide repeat domain"/>
    <property type="match status" value="3"/>
</dbReference>
<dbReference type="InterPro" id="IPR046960">
    <property type="entry name" value="PPR_At4g14850-like_plant"/>
</dbReference>
<evidence type="ECO:0000256" key="1">
    <source>
        <dbReference type="ARBA" id="ARBA00006643"/>
    </source>
</evidence>
<keyword evidence="4" id="KW-1185">Reference proteome</keyword>
<name>A0A9R0JDZ6_SPIOL</name>
<organism evidence="4 5">
    <name type="scientific">Spinacia oleracea</name>
    <name type="common">Spinach</name>
    <dbReference type="NCBI Taxonomy" id="3562"/>
    <lineage>
        <taxon>Eukaryota</taxon>
        <taxon>Viridiplantae</taxon>
        <taxon>Streptophyta</taxon>
        <taxon>Embryophyta</taxon>
        <taxon>Tracheophyta</taxon>
        <taxon>Spermatophyta</taxon>
        <taxon>Magnoliopsida</taxon>
        <taxon>eudicotyledons</taxon>
        <taxon>Gunneridae</taxon>
        <taxon>Pentapetalae</taxon>
        <taxon>Caryophyllales</taxon>
        <taxon>Chenopodiaceae</taxon>
        <taxon>Chenopodioideae</taxon>
        <taxon>Anserineae</taxon>
        <taxon>Spinacia</taxon>
    </lineage>
</organism>
<dbReference type="Pfam" id="PF13041">
    <property type="entry name" value="PPR_2"/>
    <property type="match status" value="4"/>
</dbReference>
<dbReference type="FunFam" id="1.25.40.10:FF:000690">
    <property type="entry name" value="Pentatricopeptide repeat-containing protein"/>
    <property type="match status" value="1"/>
</dbReference>
<dbReference type="InterPro" id="IPR011990">
    <property type="entry name" value="TPR-like_helical_dom_sf"/>
</dbReference>
<sequence>MAISSCHLPAILSFTEKATSLTEIQQAHAQLLKTGLVNDTFTASRLVAFAYTNPNPQTVAYAHSIFSQLSNPNSFTWNSMIRAYANSPNPQNALHLFTQMLGTSVEPDKYTSTFLIKACSAFCGLDEGQQVHGHVAKRREIREDVYVQNTLISMYANCGCFEVARNVLDKMPQRDVISWNALLSVYVERGMMDSAHLLFHEMEDRNVESWNFMVSGYAKLGLVEEARRAFDQIPVKDVVSWNAIISGYADVGGFSEVLVLFQNMLSEGIKPDSYTLVNVLSACANLGALSQGEWTHLYIDKNGISIEGFLATALVDMYSKCGEITKALKVFDNALKKDVSTWNSMIGGLSVNGYGKEAVGIFRKMVEDDCKPNEITFVNTLSACSHAGLLIDGLEIFNIMIHKYGIEPTIEHCGCVIDLLGRAGLLEEAKEILKKEIPGKDSPVLWQSLLSCCINYGNLELARDVAEMLLKLDPHDNAGYVQLSNVYAAQGKWESVSEVRRNMKSKGVRKEAGCSMIEIDGVVHEFLAGEGFVS</sequence>
<dbReference type="OrthoDB" id="330671at2759"/>
<feature type="repeat" description="PPR" evidence="3">
    <location>
        <begin position="237"/>
        <end position="271"/>
    </location>
</feature>
<evidence type="ECO:0000256" key="3">
    <source>
        <dbReference type="PROSITE-ProRule" id="PRU00708"/>
    </source>
</evidence>
<protein>
    <submittedName>
        <fullName evidence="5">Pentatricopeptide repeat-containing protein At4g18840</fullName>
    </submittedName>
</protein>
<gene>
    <name evidence="5" type="primary">LOC110804901</name>
</gene>
<reference evidence="4" key="1">
    <citation type="journal article" date="2021" name="Nat. Commun.">
        <title>Genomic analyses provide insights into spinach domestication and the genetic basis of agronomic traits.</title>
        <authorList>
            <person name="Cai X."/>
            <person name="Sun X."/>
            <person name="Xu C."/>
            <person name="Sun H."/>
            <person name="Wang X."/>
            <person name="Ge C."/>
            <person name="Zhang Z."/>
            <person name="Wang Q."/>
            <person name="Fei Z."/>
            <person name="Jiao C."/>
            <person name="Wang Q."/>
        </authorList>
    </citation>
    <scope>NUCLEOTIDE SEQUENCE [LARGE SCALE GENOMIC DNA]</scope>
    <source>
        <strain evidence="4">cv. Varoflay</strain>
    </source>
</reference>
<dbReference type="RefSeq" id="XP_021866189.1">
    <property type="nucleotide sequence ID" value="XM_022010497.2"/>
</dbReference>
<dbReference type="KEGG" id="soe:110804901"/>
<dbReference type="FunFam" id="1.25.40.10:FF:000348">
    <property type="entry name" value="Pentatricopeptide repeat-containing protein chloroplastic"/>
    <property type="match status" value="1"/>
</dbReference>
<dbReference type="GeneID" id="110804901"/>
<feature type="repeat" description="PPR" evidence="3">
    <location>
        <begin position="338"/>
        <end position="372"/>
    </location>
</feature>
<reference evidence="5" key="2">
    <citation type="submission" date="2025-08" db="UniProtKB">
        <authorList>
            <consortium name="RefSeq"/>
        </authorList>
    </citation>
    <scope>IDENTIFICATION</scope>
    <source>
        <tissue evidence="5">Leaf</tissue>
    </source>
</reference>
<dbReference type="FunFam" id="1.25.40.10:FF:000470">
    <property type="entry name" value="Pentatricopeptide repeat-containing protein At5g66520"/>
    <property type="match status" value="1"/>
</dbReference>
<dbReference type="GO" id="GO:0009451">
    <property type="term" value="P:RNA modification"/>
    <property type="evidence" value="ECO:0007669"/>
    <property type="project" value="InterPro"/>
</dbReference>
<dbReference type="AlphaFoldDB" id="A0A9R0JDZ6"/>
<dbReference type="SUPFAM" id="SSF48452">
    <property type="entry name" value="TPR-like"/>
    <property type="match status" value="1"/>
</dbReference>
<dbReference type="InterPro" id="IPR002885">
    <property type="entry name" value="PPR_rpt"/>
</dbReference>
<dbReference type="PROSITE" id="PS51375">
    <property type="entry name" value="PPR"/>
    <property type="match status" value="4"/>
</dbReference>
<comment type="similarity">
    <text evidence="1">Belongs to the PPR family. PCMP-H subfamily.</text>
</comment>
<evidence type="ECO:0000313" key="4">
    <source>
        <dbReference type="Proteomes" id="UP000813463"/>
    </source>
</evidence>
<accession>A0A9R0JDZ6</accession>
<dbReference type="PANTHER" id="PTHR47926">
    <property type="entry name" value="PENTATRICOPEPTIDE REPEAT-CONTAINING PROTEIN"/>
    <property type="match status" value="1"/>
</dbReference>